<organism evidence="1 2">
    <name type="scientific">Tautonia sociabilis</name>
    <dbReference type="NCBI Taxonomy" id="2080755"/>
    <lineage>
        <taxon>Bacteria</taxon>
        <taxon>Pseudomonadati</taxon>
        <taxon>Planctomycetota</taxon>
        <taxon>Planctomycetia</taxon>
        <taxon>Isosphaerales</taxon>
        <taxon>Isosphaeraceae</taxon>
        <taxon>Tautonia</taxon>
    </lineage>
</organism>
<reference evidence="1 2" key="2">
    <citation type="submission" date="2019-01" db="EMBL/GenBank/DDBJ databases">
        <title>Tautonia sociabilis, a novel thermotolerant planctomycete of Isosphaeraceae family, isolated from a 4000 m deep subterranean habitat.</title>
        <authorList>
            <person name="Kovaleva O.L."/>
            <person name="Elcheninov A.G."/>
            <person name="Van Heerden E."/>
            <person name="Toshchakov S.V."/>
            <person name="Novikov A."/>
            <person name="Bonch-Osmolovskaya E.A."/>
            <person name="Kublanov I.V."/>
        </authorList>
    </citation>
    <scope>NUCLEOTIDE SEQUENCE [LARGE SCALE GENOMIC DNA]</scope>
    <source>
        <strain evidence="1 2">GM2012</strain>
    </source>
</reference>
<dbReference type="EMBL" id="RYZH01000032">
    <property type="protein sequence ID" value="RUL86285.1"/>
    <property type="molecule type" value="Genomic_DNA"/>
</dbReference>
<accession>A0A432MH63</accession>
<dbReference type="AlphaFoldDB" id="A0A432MH63"/>
<dbReference type="SUPFAM" id="SSF75169">
    <property type="entry name" value="DsrEFH-like"/>
    <property type="match status" value="1"/>
</dbReference>
<evidence type="ECO:0000313" key="1">
    <source>
        <dbReference type="EMBL" id="RUL86285.1"/>
    </source>
</evidence>
<dbReference type="InterPro" id="IPR003787">
    <property type="entry name" value="Sulphur_relay_DsrE/F-like"/>
</dbReference>
<keyword evidence="2" id="KW-1185">Reference proteome</keyword>
<dbReference type="Proteomes" id="UP000280296">
    <property type="component" value="Unassembled WGS sequence"/>
</dbReference>
<proteinExistence type="predicted"/>
<name>A0A432MH63_9BACT</name>
<reference evidence="1 2" key="1">
    <citation type="submission" date="2018-12" db="EMBL/GenBank/DDBJ databases">
        <authorList>
            <person name="Toschakov S.V."/>
        </authorList>
    </citation>
    <scope>NUCLEOTIDE SEQUENCE [LARGE SCALE GENOMIC DNA]</scope>
    <source>
        <strain evidence="1 2">GM2012</strain>
    </source>
</reference>
<protein>
    <submittedName>
        <fullName evidence="1">Uncharacterized protein</fullName>
    </submittedName>
</protein>
<dbReference type="Pfam" id="PF02635">
    <property type="entry name" value="DsrE"/>
    <property type="match status" value="1"/>
</dbReference>
<dbReference type="PANTHER" id="PTHR37691:SF1">
    <property type="entry name" value="BLR3518 PROTEIN"/>
    <property type="match status" value="1"/>
</dbReference>
<gene>
    <name evidence="1" type="ORF">TsocGM_16260</name>
</gene>
<sequence length="200" mass="21032">MRRRSTRSSLAASRRLVLPGRAGEWGSGNHDRRTGASLSSFLKSRSVIAMSKLGGTLAAVMGLTASLALARFGEGTGVEPIAEAAEGPLRVVVHVNFADVKRQAGGLKNVANILKEAPDALVEVVCHSDGIAVVTADRSEHAGAVADLAARGVRFAACRNTMRERSIAEEDLLPGVETVPSGAVEVARKQQIDGYAYFKP</sequence>
<dbReference type="PANTHER" id="PTHR37691">
    <property type="entry name" value="BLR3518 PROTEIN"/>
    <property type="match status" value="1"/>
</dbReference>
<comment type="caution">
    <text evidence="1">The sequence shown here is derived from an EMBL/GenBank/DDBJ whole genome shotgun (WGS) entry which is preliminary data.</text>
</comment>
<evidence type="ECO:0000313" key="2">
    <source>
        <dbReference type="Proteomes" id="UP000280296"/>
    </source>
</evidence>
<dbReference type="InterPro" id="IPR027396">
    <property type="entry name" value="DsrEFH-like"/>
</dbReference>
<dbReference type="Gene3D" id="3.40.1260.10">
    <property type="entry name" value="DsrEFH-like"/>
    <property type="match status" value="1"/>
</dbReference>